<dbReference type="RefSeq" id="WP_006503951.1">
    <property type="nucleotide sequence ID" value="NZ_BAGZ01000021.1"/>
</dbReference>
<keyword evidence="3" id="KW-1185">Reference proteome</keyword>
<feature type="transmembrane region" description="Helical" evidence="1">
    <location>
        <begin position="183"/>
        <end position="201"/>
    </location>
</feature>
<keyword evidence="1" id="KW-0472">Membrane</keyword>
<dbReference type="Proteomes" id="UP000008495">
    <property type="component" value="Unassembled WGS sequence"/>
</dbReference>
<dbReference type="EMBL" id="BAGZ01000021">
    <property type="protein sequence ID" value="GAB79194.1"/>
    <property type="molecule type" value="Genomic_DNA"/>
</dbReference>
<feature type="transmembrane region" description="Helical" evidence="1">
    <location>
        <begin position="443"/>
        <end position="465"/>
    </location>
</feature>
<organism evidence="2 3">
    <name type="scientific">Austwickia chelonae NBRC 105200</name>
    <dbReference type="NCBI Taxonomy" id="1184607"/>
    <lineage>
        <taxon>Bacteria</taxon>
        <taxon>Bacillati</taxon>
        <taxon>Actinomycetota</taxon>
        <taxon>Actinomycetes</taxon>
        <taxon>Micrococcales</taxon>
        <taxon>Dermatophilaceae</taxon>
        <taxon>Austwickia</taxon>
    </lineage>
</organism>
<feature type="transmembrane region" description="Helical" evidence="1">
    <location>
        <begin position="379"/>
        <end position="400"/>
    </location>
</feature>
<keyword evidence="1" id="KW-1133">Transmembrane helix</keyword>
<evidence type="ECO:0000256" key="1">
    <source>
        <dbReference type="SAM" id="Phobius"/>
    </source>
</evidence>
<accession>K6VR18</accession>
<dbReference type="AlphaFoldDB" id="K6VR18"/>
<feature type="transmembrane region" description="Helical" evidence="1">
    <location>
        <begin position="73"/>
        <end position="94"/>
    </location>
</feature>
<dbReference type="STRING" id="100225.SAMN05421595_2499"/>
<protein>
    <submittedName>
        <fullName evidence="2">Uncharacterized protein</fullName>
    </submittedName>
</protein>
<feature type="transmembrane region" description="Helical" evidence="1">
    <location>
        <begin position="154"/>
        <end position="176"/>
    </location>
</feature>
<feature type="transmembrane region" description="Helical" evidence="1">
    <location>
        <begin position="477"/>
        <end position="498"/>
    </location>
</feature>
<keyword evidence="1" id="KW-0812">Transmembrane</keyword>
<feature type="transmembrane region" description="Helical" evidence="1">
    <location>
        <begin position="412"/>
        <end position="436"/>
    </location>
</feature>
<proteinExistence type="predicted"/>
<feature type="transmembrane region" description="Helical" evidence="1">
    <location>
        <begin position="337"/>
        <end position="358"/>
    </location>
</feature>
<feature type="transmembrane region" description="Helical" evidence="1">
    <location>
        <begin position="298"/>
        <end position="325"/>
    </location>
</feature>
<gene>
    <name evidence="2" type="ORF">AUCHE_21_00190</name>
</gene>
<comment type="caution">
    <text evidence="2">The sequence shown here is derived from an EMBL/GenBank/DDBJ whole genome shotgun (WGS) entry which is preliminary data.</text>
</comment>
<feature type="transmembrane region" description="Helical" evidence="1">
    <location>
        <begin position="115"/>
        <end position="142"/>
    </location>
</feature>
<feature type="transmembrane region" description="Helical" evidence="1">
    <location>
        <begin position="42"/>
        <end position="61"/>
    </location>
</feature>
<feature type="transmembrane region" description="Helical" evidence="1">
    <location>
        <begin position="243"/>
        <end position="263"/>
    </location>
</feature>
<sequence length="508" mass="53994">MTSVDPHSPTVRLPRPRRHPRLTAASRAELLRWRRSPAQRTTAVAASYGAAVCLLHAASTMDGTWRVLNNWNNIWAVLIGPLYALLLGATITRAETATRSGGTLWRSSSPTAARAARAVFLLLHLTVANLAAITIPLIYGLLVGFPGPAPVPETLLLSAVSTLSQSAPAALGTVLAHTPFPGLSLTAAAGFIISWIFVGTVETDDWAAWPANWFIRGTLPLTGTHANGIGLETGSHLWHITPWTPATASFALAVLVFLCMPVHPRRPASVGLRRHSVCPGASSAPEAEYLGLPQRFPVVAALALVLARTSTPWIAPGLFAVGLLFLRWQPVSNVTELVVVLFLPVAATVLPLKVWAVLSPGRRALRTRATGNRRMTVSMLVMTLFSLFVLYAAALSFLVVHGLSGDIAWRLWTAGMLTVSVLVPATFLSAATLGVAVTGAFNIAGVVLGLLVGASSLQSVLWPFLPWSWGVLSWFQLRHVLLGVLVAALAAGLVRALCVIRLGHRGGC</sequence>
<evidence type="ECO:0000313" key="3">
    <source>
        <dbReference type="Proteomes" id="UP000008495"/>
    </source>
</evidence>
<dbReference type="OrthoDB" id="4516461at2"/>
<reference evidence="2 3" key="1">
    <citation type="submission" date="2012-08" db="EMBL/GenBank/DDBJ databases">
        <title>Whole genome shotgun sequence of Austwickia chelonae NBRC 105200.</title>
        <authorList>
            <person name="Yoshida I."/>
            <person name="Hosoyama A."/>
            <person name="Tsuchikane K."/>
            <person name="Katsumata H."/>
            <person name="Ando Y."/>
            <person name="Ohji S."/>
            <person name="Hamada M."/>
            <person name="Tamura T."/>
            <person name="Yamazoe A."/>
            <person name="Yamazaki S."/>
            <person name="Fujita N."/>
        </authorList>
    </citation>
    <scope>NUCLEOTIDE SEQUENCE [LARGE SCALE GENOMIC DNA]</scope>
    <source>
        <strain evidence="2 3">NBRC 105200</strain>
    </source>
</reference>
<evidence type="ECO:0000313" key="2">
    <source>
        <dbReference type="EMBL" id="GAB79194.1"/>
    </source>
</evidence>
<name>K6VR18_9MICO</name>